<keyword evidence="1" id="KW-0472">Membrane</keyword>
<evidence type="ECO:0000256" key="1">
    <source>
        <dbReference type="SAM" id="Phobius"/>
    </source>
</evidence>
<dbReference type="AlphaFoldDB" id="A0A0D5ZCN5"/>
<evidence type="ECO:0008006" key="4">
    <source>
        <dbReference type="Google" id="ProtNLM"/>
    </source>
</evidence>
<protein>
    <recommendedName>
        <fullName evidence="4">Pilus assembly protein</fullName>
    </recommendedName>
</protein>
<gene>
    <name evidence="2" type="ORF">PPSC2_27375</name>
</gene>
<dbReference type="KEGG" id="ppm:PPSC2_27375"/>
<dbReference type="Proteomes" id="UP000006868">
    <property type="component" value="Plasmid pSC2"/>
</dbReference>
<dbReference type="HOGENOM" id="CLU_094922_0_0_9"/>
<organism evidence="2 3">
    <name type="scientific">Paenibacillus polymyxa (strain SC2)</name>
    <name type="common">Bacillus polymyxa</name>
    <dbReference type="NCBI Taxonomy" id="886882"/>
    <lineage>
        <taxon>Bacteria</taxon>
        <taxon>Bacillati</taxon>
        <taxon>Bacillota</taxon>
        <taxon>Bacilli</taxon>
        <taxon>Bacillales</taxon>
        <taxon>Paenibacillaceae</taxon>
        <taxon>Paenibacillus</taxon>
    </lineage>
</organism>
<reference evidence="2 3" key="1">
    <citation type="journal article" date="2011" name="J. Bacteriol.">
        <title>Complete genome sequence of Paenibacillus polymyxa SC2, a strain of plant growth-promoting Rhizobacterium with broad-spectrum antimicrobial activity.</title>
        <authorList>
            <person name="Ma M."/>
            <person name="Wang C."/>
            <person name="Ding Y."/>
            <person name="Li L."/>
            <person name="Shen D."/>
            <person name="Jiang X."/>
            <person name="Guan D."/>
            <person name="Cao F."/>
            <person name="Chen H."/>
            <person name="Feng R."/>
            <person name="Wang X."/>
            <person name="Ge Y."/>
            <person name="Yao L."/>
            <person name="Bing X."/>
            <person name="Yang X."/>
            <person name="Li J."/>
            <person name="Du B."/>
        </authorList>
    </citation>
    <scope>NUCLEOTIDE SEQUENCE [LARGE SCALE GENOMIC DNA]</scope>
    <source>
        <strain evidence="2 3">SC2</strain>
        <plasmid evidence="3">pSC2</plasmid>
    </source>
</reference>
<sequence>MIRKGGASVVRELLFQKQHLSLTHQLRKNNKGSLALEVVVGCFVFLIVLCFLVDVTMLGWRFAVVSQTNSYIARTVGLQGGVLSSAPDGFPGGNAAYVSTSELANNIAKNFKSGGIENGEYTVTINGVPLGSGVKVDYREYLHVETKVKYKWAMVSNFIPGNIENWISSKRSVMSEFKYRYDYWIGE</sequence>
<keyword evidence="1" id="KW-0812">Transmembrane</keyword>
<geneLocation type="plasmid" evidence="2 3">
    <name>pSC2</name>
</geneLocation>
<dbReference type="EMBL" id="CP002214">
    <property type="protein sequence ID" value="AKA44378.1"/>
    <property type="molecule type" value="Genomic_DNA"/>
</dbReference>
<evidence type="ECO:0000313" key="2">
    <source>
        <dbReference type="EMBL" id="AKA44378.1"/>
    </source>
</evidence>
<evidence type="ECO:0000313" key="3">
    <source>
        <dbReference type="Proteomes" id="UP000006868"/>
    </source>
</evidence>
<proteinExistence type="predicted"/>
<dbReference type="PATRIC" id="fig|886882.15.peg.5794"/>
<name>A0A0D5ZCN5_PAEPS</name>
<keyword evidence="2" id="KW-0614">Plasmid</keyword>
<accession>A0A0D5ZCN5</accession>
<feature type="transmembrane region" description="Helical" evidence="1">
    <location>
        <begin position="34"/>
        <end position="60"/>
    </location>
</feature>
<keyword evidence="1" id="KW-1133">Transmembrane helix</keyword>